<dbReference type="InterPro" id="IPR010895">
    <property type="entry name" value="CHRD"/>
</dbReference>
<evidence type="ECO:0000313" key="4">
    <source>
        <dbReference type="Proteomes" id="UP000199249"/>
    </source>
</evidence>
<dbReference type="GO" id="GO:0036122">
    <property type="term" value="F:BMP binding"/>
    <property type="evidence" value="ECO:0007669"/>
    <property type="project" value="TreeGrafter"/>
</dbReference>
<dbReference type="STRING" id="651662.SAMN04488069_11756"/>
<dbReference type="InterPro" id="IPR026444">
    <property type="entry name" value="Secre_tail"/>
</dbReference>
<keyword evidence="1" id="KW-0732">Signal</keyword>
<dbReference type="PROSITE" id="PS50933">
    <property type="entry name" value="CHRD"/>
    <property type="match status" value="2"/>
</dbReference>
<feature type="signal peptide" evidence="1">
    <location>
        <begin position="1"/>
        <end position="25"/>
    </location>
</feature>
<accession>A0A1H3NL49</accession>
<dbReference type="EMBL" id="FNOV01000017">
    <property type="protein sequence ID" value="SDY89483.1"/>
    <property type="molecule type" value="Genomic_DNA"/>
</dbReference>
<proteinExistence type="predicted"/>
<feature type="chain" id="PRO_5011598575" evidence="1">
    <location>
        <begin position="26"/>
        <end position="628"/>
    </location>
</feature>
<feature type="domain" description="CHRD" evidence="2">
    <location>
        <begin position="396"/>
        <end position="532"/>
    </location>
</feature>
<organism evidence="3 4">
    <name type="scientific">Hymenobacter psychrophilus</name>
    <dbReference type="NCBI Taxonomy" id="651662"/>
    <lineage>
        <taxon>Bacteria</taxon>
        <taxon>Pseudomonadati</taxon>
        <taxon>Bacteroidota</taxon>
        <taxon>Cytophagia</taxon>
        <taxon>Cytophagales</taxon>
        <taxon>Hymenobacteraceae</taxon>
        <taxon>Hymenobacter</taxon>
    </lineage>
</organism>
<evidence type="ECO:0000256" key="1">
    <source>
        <dbReference type="SAM" id="SignalP"/>
    </source>
</evidence>
<reference evidence="4" key="1">
    <citation type="submission" date="2016-10" db="EMBL/GenBank/DDBJ databases">
        <authorList>
            <person name="Varghese N."/>
            <person name="Submissions S."/>
        </authorList>
    </citation>
    <scope>NUCLEOTIDE SEQUENCE [LARGE SCALE GENOMIC DNA]</scope>
    <source>
        <strain evidence="4">CGMCC 1.8975</strain>
    </source>
</reference>
<dbReference type="PANTHER" id="PTHR46526">
    <property type="entry name" value="CHORDIN"/>
    <property type="match status" value="1"/>
</dbReference>
<dbReference type="NCBIfam" id="TIGR04183">
    <property type="entry name" value="Por_Secre_tail"/>
    <property type="match status" value="1"/>
</dbReference>
<evidence type="ECO:0000313" key="3">
    <source>
        <dbReference type="EMBL" id="SDY89483.1"/>
    </source>
</evidence>
<protein>
    <submittedName>
        <fullName evidence="3">Por secretion system C-terminal sorting domain-containing protein</fullName>
    </submittedName>
</protein>
<evidence type="ECO:0000259" key="2">
    <source>
        <dbReference type="PROSITE" id="PS50933"/>
    </source>
</evidence>
<keyword evidence="4" id="KW-1185">Reference proteome</keyword>
<dbReference type="GO" id="GO:0005615">
    <property type="term" value="C:extracellular space"/>
    <property type="evidence" value="ECO:0007669"/>
    <property type="project" value="TreeGrafter"/>
</dbReference>
<dbReference type="AlphaFoldDB" id="A0A1H3NL49"/>
<dbReference type="RefSeq" id="WP_092743449.1">
    <property type="nucleotide sequence ID" value="NZ_FNOV01000017.1"/>
</dbReference>
<dbReference type="SMART" id="SM00754">
    <property type="entry name" value="CHRD"/>
    <property type="match status" value="4"/>
</dbReference>
<gene>
    <name evidence="3" type="ORF">SAMN04488069_11756</name>
</gene>
<dbReference type="Pfam" id="PF07452">
    <property type="entry name" value="CHRD"/>
    <property type="match status" value="4"/>
</dbReference>
<feature type="domain" description="CHRD" evidence="2">
    <location>
        <begin position="152"/>
        <end position="272"/>
    </location>
</feature>
<dbReference type="PANTHER" id="PTHR46526:SF1">
    <property type="entry name" value="CHORDIN"/>
    <property type="match status" value="1"/>
</dbReference>
<name>A0A1H3NL49_9BACT</name>
<dbReference type="Proteomes" id="UP000199249">
    <property type="component" value="Unassembled WGS sequence"/>
</dbReference>
<dbReference type="OrthoDB" id="571052at2"/>
<dbReference type="InterPro" id="IPR052278">
    <property type="entry name" value="Chordin-like_regulators"/>
</dbReference>
<sequence length="628" mass="65625">MLRTVTYATLSLLLSLLLRPFAVQADHLRAHLLLGAQLSGAQEVPTVTTSARGTASFTLNAGKDTLFIAGSFTGLSGPITAAHVHNGFEGVSGPVVTNVLSMIRGNQIDGFLTGTDLTSAKLDRYLRGAYYLNIHTAANLNGEIRGQIKLEKDEEYAAELTGAKEVPAVNTPATGYGTFNLAQQQNKLTFRVVFSGLSGPVTVTHFHTGAAGTSGPVIVDLKPFLTGNVIEGEITPSAAFLSALAAGQIYINVHTAANGGGEIRSQLIREARFLSHDARLDASQLVPATASAGKGVAVFQLNTTLDTVFLSVAHTGLSGPPTALGVFAANAGVANPGLGVVASAALPANAPNTLQFFITPLSKQTVNLFLTGGANIILATAANPNGEIRGQVYRLAREGYTFVLSGKQERPNPVAGTGYGAGFVSMDRDQSNVHLNMTWGGLSGPAIGGHFHPGLSNETGTVVFNLMPFFNATTPPSGADAYWNATNDAPNATNPFTAKRALQFRRDSVYVNLHTTANPGGEIRGQVLRGARSLSVLLAAKPSALVAEGFAAVPNPFRDALSFSFEARSSGAGTLRVTDLLGRTVATQTVNVRPGTNRTEVQVPGAAGVYVLELELNDSRIVSRITKQ</sequence>